<evidence type="ECO:0000256" key="6">
    <source>
        <dbReference type="ARBA" id="ARBA00022519"/>
    </source>
</evidence>
<comment type="subunit">
    <text evidence="12">NDH-1 is composed of 13 different subunits. Subunits NuoB, CD, E, F, and G constitute the peripheral sector of the complex.</text>
</comment>
<evidence type="ECO:0000259" key="14">
    <source>
        <dbReference type="Pfam" id="PF00329"/>
    </source>
</evidence>
<evidence type="ECO:0000313" key="16">
    <source>
        <dbReference type="EMBL" id="SFV59209.1"/>
    </source>
</evidence>
<keyword evidence="4" id="KW-0813">Transport</keyword>
<keyword evidence="9" id="KW-0520">NAD</keyword>
<keyword evidence="6" id="KW-0997">Cell inner membrane</keyword>
<keyword evidence="16" id="KW-0830">Ubiquinone</keyword>
<comment type="subcellular location">
    <subcellularLocation>
        <location evidence="2">Cell inner membrane</location>
    </subcellularLocation>
    <subcellularLocation>
        <location evidence="1">Cell membrane</location>
        <topology evidence="1">Peripheral membrane protein</topology>
    </subcellularLocation>
</comment>
<keyword evidence="16" id="KW-0560">Oxidoreductase</keyword>
<proteinExistence type="inferred from homology"/>
<dbReference type="NCBIfam" id="NF004739">
    <property type="entry name" value="PRK06075.1"/>
    <property type="match status" value="1"/>
</dbReference>
<dbReference type="PANTHER" id="PTHR11993">
    <property type="entry name" value="NADH-UBIQUINONE OXIDOREDUCTASE 49 KDA SUBUNIT"/>
    <property type="match status" value="1"/>
</dbReference>
<feature type="domain" description="NADH-quinone oxidoreductase subunit D" evidence="15">
    <location>
        <begin position="291"/>
        <end position="561"/>
    </location>
</feature>
<dbReference type="SUPFAM" id="SSF143243">
    <property type="entry name" value="Nqo5-like"/>
    <property type="match status" value="1"/>
</dbReference>
<dbReference type="HAMAP" id="MF_01397">
    <property type="entry name" value="NDH1_NuoCD_2"/>
    <property type="match status" value="1"/>
</dbReference>
<evidence type="ECO:0000256" key="8">
    <source>
        <dbReference type="ARBA" id="ARBA00022967"/>
    </source>
</evidence>
<evidence type="ECO:0000256" key="9">
    <source>
        <dbReference type="ARBA" id="ARBA00023027"/>
    </source>
</evidence>
<evidence type="ECO:0000256" key="11">
    <source>
        <dbReference type="ARBA" id="ARBA00023268"/>
    </source>
</evidence>
<evidence type="ECO:0000256" key="2">
    <source>
        <dbReference type="ARBA" id="ARBA00004533"/>
    </source>
</evidence>
<dbReference type="GO" id="GO:0005886">
    <property type="term" value="C:plasma membrane"/>
    <property type="evidence" value="ECO:0007669"/>
    <property type="project" value="UniProtKB-SubCell"/>
</dbReference>
<accession>A0A1W1C090</accession>
<dbReference type="Gene3D" id="1.10.645.10">
    <property type="entry name" value="Cytochrome-c3 Hydrogenase, chain B"/>
    <property type="match status" value="1"/>
</dbReference>
<feature type="domain" description="NADH:ubiquinone oxidoreductase 30kDa subunit" evidence="14">
    <location>
        <begin position="27"/>
        <end position="147"/>
    </location>
</feature>
<dbReference type="GO" id="GO:0048038">
    <property type="term" value="F:quinone binding"/>
    <property type="evidence" value="ECO:0007669"/>
    <property type="project" value="UniProtKB-KW"/>
</dbReference>
<dbReference type="Gene3D" id="3.30.460.80">
    <property type="entry name" value="NADH:ubiquinone oxidoreductase, 30kDa subunit"/>
    <property type="match status" value="1"/>
</dbReference>
<evidence type="ECO:0000256" key="4">
    <source>
        <dbReference type="ARBA" id="ARBA00022448"/>
    </source>
</evidence>
<evidence type="ECO:0000256" key="3">
    <source>
        <dbReference type="ARBA" id="ARBA00010019"/>
    </source>
</evidence>
<comment type="similarity">
    <text evidence="3">In the C-terminal section; belongs to the complex I 49 kDa subunit family.</text>
</comment>
<evidence type="ECO:0000256" key="10">
    <source>
        <dbReference type="ARBA" id="ARBA00023136"/>
    </source>
</evidence>
<dbReference type="AlphaFoldDB" id="A0A1W1C090"/>
<evidence type="ECO:0000256" key="12">
    <source>
        <dbReference type="ARBA" id="ARBA00038617"/>
    </source>
</evidence>
<dbReference type="InterPro" id="IPR029014">
    <property type="entry name" value="NiFe-Hase_large"/>
</dbReference>
<dbReference type="InterPro" id="IPR026662">
    <property type="entry name" value="NDH-1_subunit_CD"/>
</dbReference>
<evidence type="ECO:0000256" key="5">
    <source>
        <dbReference type="ARBA" id="ARBA00022475"/>
    </source>
</evidence>
<keyword evidence="10" id="KW-0472">Membrane</keyword>
<keyword evidence="11" id="KW-0511">Multifunctional enzyme</keyword>
<dbReference type="GO" id="GO:0050136">
    <property type="term" value="F:NADH dehydrogenase (quinone) (non-electrogenic) activity"/>
    <property type="evidence" value="ECO:0007669"/>
    <property type="project" value="InterPro"/>
</dbReference>
<gene>
    <name evidence="16" type="ORF">MNB_SV-9-714</name>
</gene>
<dbReference type="GO" id="GO:0008137">
    <property type="term" value="F:NADH dehydrogenase (ubiquinone) activity"/>
    <property type="evidence" value="ECO:0007669"/>
    <property type="project" value="InterPro"/>
</dbReference>
<dbReference type="InterPro" id="IPR022885">
    <property type="entry name" value="NDH1_su_D/H"/>
</dbReference>
<dbReference type="GO" id="GO:0051287">
    <property type="term" value="F:NAD binding"/>
    <property type="evidence" value="ECO:0007669"/>
    <property type="project" value="InterPro"/>
</dbReference>
<dbReference type="Pfam" id="PF00329">
    <property type="entry name" value="Complex1_30kDa"/>
    <property type="match status" value="1"/>
</dbReference>
<organism evidence="16">
    <name type="scientific">hydrothermal vent metagenome</name>
    <dbReference type="NCBI Taxonomy" id="652676"/>
    <lineage>
        <taxon>unclassified sequences</taxon>
        <taxon>metagenomes</taxon>
        <taxon>ecological metagenomes</taxon>
    </lineage>
</organism>
<dbReference type="PANTHER" id="PTHR11993:SF10">
    <property type="entry name" value="NADH DEHYDROGENASE [UBIQUINONE] IRON-SULFUR PROTEIN 2, MITOCHONDRIAL"/>
    <property type="match status" value="1"/>
</dbReference>
<keyword evidence="8" id="KW-1278">Translocase</keyword>
<evidence type="ECO:0000256" key="7">
    <source>
        <dbReference type="ARBA" id="ARBA00022719"/>
    </source>
</evidence>
<protein>
    <submittedName>
        <fullName evidence="16">NADH-ubiquinone oxidoreductase chain D</fullName>
        <ecNumber evidence="16">1.6.5.3</ecNumber>
    </submittedName>
</protein>
<dbReference type="InterPro" id="IPR001268">
    <property type="entry name" value="NADH_UbQ_OxRdtase_30kDa_su"/>
</dbReference>
<sequence>MPDVKKLLNAFPSSKSQTMIRDIELLEVEASEIIEIVKYIKDILDYSILLDITAIDNLHLSHPSSTRFELRYIFRQSRFKEVLTLKVALKDLNINSISSLYSVADWLEREVFDQYGITFDNHPLLKRILNHNEFVGHPMRKDYEITKGQLCTKTQDMLDEMTPLLKERELDAERDNLMLLNLGPSHPASHGTIRTLVALDGEKIVAGASEIGYLHRGFEKSCENHPYNQIIPYTDRLNYCSALMNNIAFSKTVEDMMDITLPDRGIFIRVILTELSRVIDHLVCLAAGLLDMGGQTNYWYLFNPRNDAYDFLSKLTGARLTNSYMRIGGMTHDLYDGWESDLEDVLKKIDKGVAETLQMVEHNRIFQDRLQGVSPISAEEALNYGFTGPNLRASGVAYDLRFAKPYYYYDNFEYDIVIGSVGDTYDRLMVRFEEILQSMKIIKQAVKIIPKGEIRVSDYRISMPPKDKVYNSIEGMMNQFKLVYEGVQVPKGEFYGAFEAANGELGFHITSDGSGTPYKVKVRAPSFVHMASYPKIIENYQVGDAILTLGSLNIIAGEMDR</sequence>
<name>A0A1W1C090_9ZZZZ</name>
<evidence type="ECO:0000256" key="1">
    <source>
        <dbReference type="ARBA" id="ARBA00004202"/>
    </source>
</evidence>
<dbReference type="HAMAP" id="MF_01358">
    <property type="entry name" value="NDH1_NuoD"/>
    <property type="match status" value="1"/>
</dbReference>
<dbReference type="EMBL" id="FPHG01000038">
    <property type="protein sequence ID" value="SFV59209.1"/>
    <property type="molecule type" value="Genomic_DNA"/>
</dbReference>
<comment type="catalytic activity">
    <reaction evidence="13">
        <text>a quinone + NADH + 5 H(+)(in) = a quinol + NAD(+) + 4 H(+)(out)</text>
        <dbReference type="Rhea" id="RHEA:57888"/>
        <dbReference type="ChEBI" id="CHEBI:15378"/>
        <dbReference type="ChEBI" id="CHEBI:24646"/>
        <dbReference type="ChEBI" id="CHEBI:57540"/>
        <dbReference type="ChEBI" id="CHEBI:57945"/>
        <dbReference type="ChEBI" id="CHEBI:132124"/>
    </reaction>
</comment>
<evidence type="ECO:0000259" key="15">
    <source>
        <dbReference type="Pfam" id="PF00346"/>
    </source>
</evidence>
<dbReference type="InterPro" id="IPR037232">
    <property type="entry name" value="NADH_quin_OxRdtase_su_C/D-like"/>
</dbReference>
<dbReference type="EC" id="1.6.5.3" evidence="16"/>
<evidence type="ECO:0000256" key="13">
    <source>
        <dbReference type="ARBA" id="ARBA00047712"/>
    </source>
</evidence>
<reference evidence="16" key="1">
    <citation type="submission" date="2016-10" db="EMBL/GenBank/DDBJ databases">
        <authorList>
            <person name="de Groot N.N."/>
        </authorList>
    </citation>
    <scope>NUCLEOTIDE SEQUENCE</scope>
</reference>
<dbReference type="SUPFAM" id="SSF56762">
    <property type="entry name" value="HydB/Nqo4-like"/>
    <property type="match status" value="1"/>
</dbReference>
<keyword evidence="5" id="KW-1003">Cell membrane</keyword>
<dbReference type="Pfam" id="PF00346">
    <property type="entry name" value="Complex1_49kDa"/>
    <property type="match status" value="1"/>
</dbReference>
<dbReference type="InterPro" id="IPR001135">
    <property type="entry name" value="NADH_Q_OxRdtase_suD"/>
</dbReference>
<dbReference type="GO" id="GO:0030964">
    <property type="term" value="C:NADH dehydrogenase complex"/>
    <property type="evidence" value="ECO:0007669"/>
    <property type="project" value="InterPro"/>
</dbReference>
<keyword evidence="7" id="KW-0874">Quinone</keyword>